<keyword evidence="1" id="KW-1133">Transmembrane helix</keyword>
<dbReference type="Proteomes" id="UP001150904">
    <property type="component" value="Unassembled WGS sequence"/>
</dbReference>
<reference evidence="3" key="2">
    <citation type="journal article" date="2023" name="IMA Fungus">
        <title>Comparative genomic study of the Penicillium genus elucidates a diverse pangenome and 15 lateral gene transfer events.</title>
        <authorList>
            <person name="Petersen C."/>
            <person name="Sorensen T."/>
            <person name="Nielsen M.R."/>
            <person name="Sondergaard T.E."/>
            <person name="Sorensen J.L."/>
            <person name="Fitzpatrick D.A."/>
            <person name="Frisvad J.C."/>
            <person name="Nielsen K.L."/>
        </authorList>
    </citation>
    <scope>NUCLEOTIDE SEQUENCE</scope>
    <source>
        <strain evidence="3">IBT 15544</strain>
    </source>
</reference>
<dbReference type="Pfam" id="PF00293">
    <property type="entry name" value="NUDIX"/>
    <property type="match status" value="1"/>
</dbReference>
<dbReference type="EMBL" id="JAPQKR010000005">
    <property type="protein sequence ID" value="KAJ5216428.1"/>
    <property type="molecule type" value="Genomic_DNA"/>
</dbReference>
<dbReference type="InterPro" id="IPR045121">
    <property type="entry name" value="CoAse"/>
</dbReference>
<dbReference type="GeneID" id="83177198"/>
<name>A0A9W9NCH8_9EURO</name>
<gene>
    <name evidence="3" type="ORF">N7498_002835</name>
</gene>
<dbReference type="CDD" id="cd03426">
    <property type="entry name" value="NUDIX_CoAse_Nudt7"/>
    <property type="match status" value="1"/>
</dbReference>
<accession>A0A9W9NCH8</accession>
<keyword evidence="4" id="KW-1185">Reference proteome</keyword>
<dbReference type="InterPro" id="IPR000086">
    <property type="entry name" value="NUDIX_hydrolase_dom"/>
</dbReference>
<evidence type="ECO:0000256" key="1">
    <source>
        <dbReference type="SAM" id="Phobius"/>
    </source>
</evidence>
<dbReference type="RefSeq" id="XP_058312241.1">
    <property type="nucleotide sequence ID" value="XM_058449897.1"/>
</dbReference>
<dbReference type="SUPFAM" id="SSF55811">
    <property type="entry name" value="Nudix"/>
    <property type="match status" value="1"/>
</dbReference>
<keyword evidence="1" id="KW-0472">Membrane</keyword>
<comment type="caution">
    <text evidence="3">The sequence shown here is derived from an EMBL/GenBank/DDBJ whole genome shotgun (WGS) entry which is preliminary data.</text>
</comment>
<keyword evidence="1" id="KW-0812">Transmembrane</keyword>
<dbReference type="GO" id="GO:0010945">
    <property type="term" value="F:coenzyme A diphosphatase activity"/>
    <property type="evidence" value="ECO:0007669"/>
    <property type="project" value="InterPro"/>
</dbReference>
<organism evidence="3 4">
    <name type="scientific">Penicillium cinerascens</name>
    <dbReference type="NCBI Taxonomy" id="70096"/>
    <lineage>
        <taxon>Eukaryota</taxon>
        <taxon>Fungi</taxon>
        <taxon>Dikarya</taxon>
        <taxon>Ascomycota</taxon>
        <taxon>Pezizomycotina</taxon>
        <taxon>Eurotiomycetes</taxon>
        <taxon>Eurotiomycetidae</taxon>
        <taxon>Eurotiales</taxon>
        <taxon>Aspergillaceae</taxon>
        <taxon>Penicillium</taxon>
    </lineage>
</organism>
<evidence type="ECO:0000313" key="4">
    <source>
        <dbReference type="Proteomes" id="UP001150904"/>
    </source>
</evidence>
<proteinExistence type="predicted"/>
<evidence type="ECO:0000259" key="2">
    <source>
        <dbReference type="PROSITE" id="PS51462"/>
    </source>
</evidence>
<protein>
    <recommendedName>
        <fullName evidence="2">Nudix hydrolase domain-containing protein</fullName>
    </recommendedName>
</protein>
<dbReference type="InterPro" id="IPR015797">
    <property type="entry name" value="NUDIX_hydrolase-like_dom_sf"/>
</dbReference>
<feature type="transmembrane region" description="Helical" evidence="1">
    <location>
        <begin position="408"/>
        <end position="432"/>
    </location>
</feature>
<dbReference type="Gene3D" id="3.90.79.10">
    <property type="entry name" value="Nucleoside Triphosphate Pyrophosphohydrolase"/>
    <property type="match status" value="1"/>
</dbReference>
<dbReference type="PANTHER" id="PTHR12992">
    <property type="entry name" value="NUDIX HYDROLASE"/>
    <property type="match status" value="1"/>
</dbReference>
<dbReference type="PANTHER" id="PTHR12992:SF44">
    <property type="entry name" value="NUDIX HYDROLASE DOMAIN-CONTAINING PROTEIN"/>
    <property type="match status" value="1"/>
</dbReference>
<feature type="domain" description="Nudix hydrolase" evidence="2">
    <location>
        <begin position="34"/>
        <end position="213"/>
    </location>
</feature>
<sequence>MDPPTSGLSHHLHDVLSNLHRRPFPHVPNPPACKKRASVALILRVRPTYEHWPTSDETLDSSLPVEDRLIEFFAQPWVQHGEPEVLFIKRASRVGDRWTGHVALPGGKRDPEDEDDKAAAIREASEEIGFDLTAEDCISVGNLPERVVTTSWGALPLMVLCPFVFLTTRCDSPTLKLQPTEVASTHWIPLRALLSPSLRTVEYVDISQRFARQGGFLSRLLIRSLMGWMQFSAVRLVPSESQQCTSAPGSIPEDHDDKPTLVQRFESWCLSSQAGSGDRNRPLLLWGLTLGVLADFLDMLPPHTAVQLWKYPTFTIPDLRFICAILTYQLRKRNMLLLKMGPRPNDTATDGETPARPVIPIKSTHEPNEVGIGGLGVGTYYGPTDLTSDGTSYAVGILLRGYYQRLRVAIYVFLAWRMAVGSAAAITAWRILRRRLE</sequence>
<reference evidence="3" key="1">
    <citation type="submission" date="2022-12" db="EMBL/GenBank/DDBJ databases">
        <authorList>
            <person name="Petersen C."/>
        </authorList>
    </citation>
    <scope>NUCLEOTIDE SEQUENCE</scope>
    <source>
        <strain evidence="3">IBT 15544</strain>
    </source>
</reference>
<dbReference type="PROSITE" id="PS51462">
    <property type="entry name" value="NUDIX"/>
    <property type="match status" value="1"/>
</dbReference>
<evidence type="ECO:0000313" key="3">
    <source>
        <dbReference type="EMBL" id="KAJ5216428.1"/>
    </source>
</evidence>
<dbReference type="OrthoDB" id="77989at2759"/>
<dbReference type="AlphaFoldDB" id="A0A9W9NCH8"/>